<dbReference type="OrthoDB" id="1121174at2"/>
<organism evidence="3 4">
    <name type="scientific">Mangrovibacterium diazotrophicum</name>
    <dbReference type="NCBI Taxonomy" id="1261403"/>
    <lineage>
        <taxon>Bacteria</taxon>
        <taxon>Pseudomonadati</taxon>
        <taxon>Bacteroidota</taxon>
        <taxon>Bacteroidia</taxon>
        <taxon>Marinilabiliales</taxon>
        <taxon>Prolixibacteraceae</taxon>
        <taxon>Mangrovibacterium</taxon>
    </lineage>
</organism>
<dbReference type="PANTHER" id="PTHR44520">
    <property type="entry name" value="RESPONSE REGULATOR RCP1-RELATED"/>
    <property type="match status" value="1"/>
</dbReference>
<dbReference type="EMBL" id="RAPN01000001">
    <property type="protein sequence ID" value="RKD91106.1"/>
    <property type="molecule type" value="Genomic_DNA"/>
</dbReference>
<evidence type="ECO:0000256" key="1">
    <source>
        <dbReference type="PROSITE-ProRule" id="PRU00169"/>
    </source>
</evidence>
<dbReference type="PANTHER" id="PTHR44520:SF2">
    <property type="entry name" value="RESPONSE REGULATOR RCP1"/>
    <property type="match status" value="1"/>
</dbReference>
<keyword evidence="1" id="KW-0597">Phosphoprotein</keyword>
<dbReference type="Gene3D" id="3.40.50.2300">
    <property type="match status" value="1"/>
</dbReference>
<gene>
    <name evidence="3" type="ORF">BC643_1455</name>
</gene>
<name>A0A419W6M0_9BACT</name>
<evidence type="ECO:0000313" key="4">
    <source>
        <dbReference type="Proteomes" id="UP000283387"/>
    </source>
</evidence>
<dbReference type="Proteomes" id="UP000283387">
    <property type="component" value="Unassembled WGS sequence"/>
</dbReference>
<evidence type="ECO:0000313" key="3">
    <source>
        <dbReference type="EMBL" id="RKD91106.1"/>
    </source>
</evidence>
<reference evidence="3 4" key="1">
    <citation type="submission" date="2018-09" db="EMBL/GenBank/DDBJ databases">
        <title>Genomic Encyclopedia of Archaeal and Bacterial Type Strains, Phase II (KMG-II): from individual species to whole genera.</title>
        <authorList>
            <person name="Goeker M."/>
        </authorList>
    </citation>
    <scope>NUCLEOTIDE SEQUENCE [LARGE SCALE GENOMIC DNA]</scope>
    <source>
        <strain evidence="3 4">DSM 27148</strain>
    </source>
</reference>
<accession>A0A419W6M0</accession>
<feature type="domain" description="Response regulatory" evidence="2">
    <location>
        <begin position="9"/>
        <end position="133"/>
    </location>
</feature>
<proteinExistence type="predicted"/>
<keyword evidence="4" id="KW-1185">Reference proteome</keyword>
<dbReference type="InterPro" id="IPR001789">
    <property type="entry name" value="Sig_transdc_resp-reg_receiver"/>
</dbReference>
<dbReference type="RefSeq" id="WP_120272441.1">
    <property type="nucleotide sequence ID" value="NZ_RAPN01000001.1"/>
</dbReference>
<dbReference type="InterPro" id="IPR011006">
    <property type="entry name" value="CheY-like_superfamily"/>
</dbReference>
<dbReference type="SMART" id="SM00448">
    <property type="entry name" value="REC"/>
    <property type="match status" value="1"/>
</dbReference>
<dbReference type="AlphaFoldDB" id="A0A419W6M0"/>
<dbReference type="SUPFAM" id="SSF52172">
    <property type="entry name" value="CheY-like"/>
    <property type="match status" value="1"/>
</dbReference>
<feature type="modified residue" description="4-aspartylphosphate" evidence="1">
    <location>
        <position position="64"/>
    </location>
</feature>
<comment type="caution">
    <text evidence="3">The sequence shown here is derived from an EMBL/GenBank/DDBJ whole genome shotgun (WGS) entry which is preliminary data.</text>
</comment>
<dbReference type="PROSITE" id="PS50110">
    <property type="entry name" value="RESPONSE_REGULATORY"/>
    <property type="match status" value="1"/>
</dbReference>
<dbReference type="GO" id="GO:0000160">
    <property type="term" value="P:phosphorelay signal transduction system"/>
    <property type="evidence" value="ECO:0007669"/>
    <property type="project" value="InterPro"/>
</dbReference>
<evidence type="ECO:0000259" key="2">
    <source>
        <dbReference type="PROSITE" id="PS50110"/>
    </source>
</evidence>
<protein>
    <submittedName>
        <fullName evidence="3">Response regulator receiver domain-containing protein</fullName>
    </submittedName>
</protein>
<sequence>MVRNSEYKTVVFIDDDREMVNVYNSILERKNLADYLVHCKDGQEGITYLSKLKKKELPDYILLDLYMPKMNGFEFLKAFEKLKNLKDSVEVFVCTSSRSKEDRDKVMKYHFVNAYLEKPLSSEFLELLIKDDINLQN</sequence>
<dbReference type="Pfam" id="PF00072">
    <property type="entry name" value="Response_reg"/>
    <property type="match status" value="1"/>
</dbReference>
<dbReference type="InterPro" id="IPR052893">
    <property type="entry name" value="TCS_response_regulator"/>
</dbReference>